<sequence>MDAIFVSVRTGYWLKVLEFNSTSDWSQLKSGLETVLDHDSDVYMQLQNVRHDWAYPLHRVGRHDHSQLASLLLCAGLPVDTPDSDGHTLLHGAAEGGHLQLVKLLLEHGADVDVQGSRGDTPLMGATECGYLEVAKVLVQARADTSLRDSNGRTALDLANLLGRTELVHYLKRFSH</sequence>
<comment type="caution">
    <text evidence="4">The sequence shown here is derived from an EMBL/GenBank/DDBJ whole genome shotgun (WGS) entry which is preliminary data.</text>
</comment>
<dbReference type="InterPro" id="IPR036770">
    <property type="entry name" value="Ankyrin_rpt-contain_sf"/>
</dbReference>
<dbReference type="Pfam" id="PF12796">
    <property type="entry name" value="Ank_2"/>
    <property type="match status" value="1"/>
</dbReference>
<dbReference type="PANTHER" id="PTHR24166:SF48">
    <property type="entry name" value="PROTEIN VAPYRIN"/>
    <property type="match status" value="1"/>
</dbReference>
<dbReference type="Proteomes" id="UP001159363">
    <property type="component" value="Chromosome 7"/>
</dbReference>
<feature type="repeat" description="ANK" evidence="3">
    <location>
        <begin position="85"/>
        <end position="117"/>
    </location>
</feature>
<dbReference type="EMBL" id="JARBHB010000008">
    <property type="protein sequence ID" value="KAJ8876348.1"/>
    <property type="molecule type" value="Genomic_DNA"/>
</dbReference>
<keyword evidence="1" id="KW-0677">Repeat</keyword>
<proteinExistence type="predicted"/>
<accession>A0ABQ9GWD9</accession>
<dbReference type="PROSITE" id="PS50297">
    <property type="entry name" value="ANK_REP_REGION"/>
    <property type="match status" value="2"/>
</dbReference>
<protein>
    <submittedName>
        <fullName evidence="4">Uncharacterized protein</fullName>
    </submittedName>
</protein>
<dbReference type="SMART" id="SM00248">
    <property type="entry name" value="ANK"/>
    <property type="match status" value="3"/>
</dbReference>
<gene>
    <name evidence="4" type="ORF">PR048_020793</name>
</gene>
<evidence type="ECO:0000313" key="5">
    <source>
        <dbReference type="Proteomes" id="UP001159363"/>
    </source>
</evidence>
<keyword evidence="5" id="KW-1185">Reference proteome</keyword>
<evidence type="ECO:0000256" key="2">
    <source>
        <dbReference type="ARBA" id="ARBA00023043"/>
    </source>
</evidence>
<dbReference type="PROSITE" id="PS50088">
    <property type="entry name" value="ANK_REPEAT"/>
    <property type="match status" value="2"/>
</dbReference>
<reference evidence="4 5" key="1">
    <citation type="submission" date="2023-02" db="EMBL/GenBank/DDBJ databases">
        <title>LHISI_Scaffold_Assembly.</title>
        <authorList>
            <person name="Stuart O.P."/>
            <person name="Cleave R."/>
            <person name="Magrath M.J.L."/>
            <person name="Mikheyev A.S."/>
        </authorList>
    </citation>
    <scope>NUCLEOTIDE SEQUENCE [LARGE SCALE GENOMIC DNA]</scope>
    <source>
        <strain evidence="4">Daus_M_001</strain>
        <tissue evidence="4">Leg muscle</tissue>
    </source>
</reference>
<organism evidence="4 5">
    <name type="scientific">Dryococelus australis</name>
    <dbReference type="NCBI Taxonomy" id="614101"/>
    <lineage>
        <taxon>Eukaryota</taxon>
        <taxon>Metazoa</taxon>
        <taxon>Ecdysozoa</taxon>
        <taxon>Arthropoda</taxon>
        <taxon>Hexapoda</taxon>
        <taxon>Insecta</taxon>
        <taxon>Pterygota</taxon>
        <taxon>Neoptera</taxon>
        <taxon>Polyneoptera</taxon>
        <taxon>Phasmatodea</taxon>
        <taxon>Verophasmatodea</taxon>
        <taxon>Anareolatae</taxon>
        <taxon>Phasmatidae</taxon>
        <taxon>Eurycanthinae</taxon>
        <taxon>Dryococelus</taxon>
    </lineage>
</organism>
<evidence type="ECO:0000256" key="1">
    <source>
        <dbReference type="ARBA" id="ARBA00022737"/>
    </source>
</evidence>
<evidence type="ECO:0000313" key="4">
    <source>
        <dbReference type="EMBL" id="KAJ8876348.1"/>
    </source>
</evidence>
<name>A0ABQ9GWD9_9NEOP</name>
<dbReference type="InterPro" id="IPR050889">
    <property type="entry name" value="Dendritic_Spine_Reg/Scaffold"/>
</dbReference>
<feature type="repeat" description="ANK" evidence="3">
    <location>
        <begin position="118"/>
        <end position="150"/>
    </location>
</feature>
<evidence type="ECO:0000256" key="3">
    <source>
        <dbReference type="PROSITE-ProRule" id="PRU00023"/>
    </source>
</evidence>
<dbReference type="SUPFAM" id="SSF48403">
    <property type="entry name" value="Ankyrin repeat"/>
    <property type="match status" value="1"/>
</dbReference>
<dbReference type="InterPro" id="IPR002110">
    <property type="entry name" value="Ankyrin_rpt"/>
</dbReference>
<dbReference type="Gene3D" id="1.25.40.20">
    <property type="entry name" value="Ankyrin repeat-containing domain"/>
    <property type="match status" value="2"/>
</dbReference>
<keyword evidence="2 3" id="KW-0040">ANK repeat</keyword>
<dbReference type="PANTHER" id="PTHR24166">
    <property type="entry name" value="ROLLING PEBBLES, ISOFORM B"/>
    <property type="match status" value="1"/>
</dbReference>